<comment type="caution">
    <text evidence="3">The sequence shown here is derived from an EMBL/GenBank/DDBJ whole genome shotgun (WGS) entry which is preliminary data.</text>
</comment>
<evidence type="ECO:0000256" key="2">
    <source>
        <dbReference type="SAM" id="Phobius"/>
    </source>
</evidence>
<sequence length="438" mass="47430">MEDDLFAHVVSIRATRPNNRPLRGQSGSEYDRNRRVNTAANVSAGVCVAPVILALVVLLAIELQKQSLERARRLRARAQSESANTSNGNASDARPTAEEAEPVGASSVSLPSREALAFPPEAVLAGVLFNRRRFFFGRSVGSPQGPCVVAAPQPRCLMVWLGMPARFEDDFEYLAHSDGVTFTWAAHQAGEPWPSNAVRLSADTSPGGRDHWPRVEEFYYGRSPGYSHSSLLAGVVRVSESPKLIVIDNHRVRLFPRYELLSTESHAGKDRQVRNSPGYPVERWHQCQDRCNTTEGAVYGGLEGGSPTLVGRAYFDGSFSPCKVVSVGCVLPGGQVALIFEFLVESRGVIFEWVNSSSSKLLSEPTSADVAPVAVGEAFIGRSHPLPADGRLLLGAILRPGNGSARLHTCDAREPLPAPLDSFQVLVKRPSSGEQLLL</sequence>
<evidence type="ECO:0000313" key="4">
    <source>
        <dbReference type="Proteomes" id="UP001321473"/>
    </source>
</evidence>
<dbReference type="AlphaFoldDB" id="A0AAQ4E578"/>
<evidence type="ECO:0000313" key="3">
    <source>
        <dbReference type="EMBL" id="KAK8769867.1"/>
    </source>
</evidence>
<proteinExistence type="predicted"/>
<evidence type="ECO:0000256" key="1">
    <source>
        <dbReference type="SAM" id="MobiDB-lite"/>
    </source>
</evidence>
<keyword evidence="2" id="KW-0472">Membrane</keyword>
<keyword evidence="2" id="KW-0812">Transmembrane</keyword>
<accession>A0AAQ4E578</accession>
<name>A0AAQ4E578_AMBAM</name>
<dbReference type="EMBL" id="JARKHS020021950">
    <property type="protein sequence ID" value="KAK8769867.1"/>
    <property type="molecule type" value="Genomic_DNA"/>
</dbReference>
<feature type="transmembrane region" description="Helical" evidence="2">
    <location>
        <begin position="42"/>
        <end position="63"/>
    </location>
</feature>
<keyword evidence="2" id="KW-1133">Transmembrane helix</keyword>
<keyword evidence="4" id="KW-1185">Reference proteome</keyword>
<gene>
    <name evidence="3" type="ORF">V5799_013661</name>
</gene>
<protein>
    <submittedName>
        <fullName evidence="3">Uncharacterized protein</fullName>
    </submittedName>
</protein>
<dbReference type="Proteomes" id="UP001321473">
    <property type="component" value="Unassembled WGS sequence"/>
</dbReference>
<reference evidence="3 4" key="1">
    <citation type="journal article" date="2023" name="Arcadia Sci">
        <title>De novo assembly of a long-read Amblyomma americanum tick genome.</title>
        <authorList>
            <person name="Chou S."/>
            <person name="Poskanzer K.E."/>
            <person name="Rollins M."/>
            <person name="Thuy-Boun P.S."/>
        </authorList>
    </citation>
    <scope>NUCLEOTIDE SEQUENCE [LARGE SCALE GENOMIC DNA]</scope>
    <source>
        <strain evidence="3">F_SG_1</strain>
        <tissue evidence="3">Salivary glands</tissue>
    </source>
</reference>
<organism evidence="3 4">
    <name type="scientific">Amblyomma americanum</name>
    <name type="common">Lone star tick</name>
    <dbReference type="NCBI Taxonomy" id="6943"/>
    <lineage>
        <taxon>Eukaryota</taxon>
        <taxon>Metazoa</taxon>
        <taxon>Ecdysozoa</taxon>
        <taxon>Arthropoda</taxon>
        <taxon>Chelicerata</taxon>
        <taxon>Arachnida</taxon>
        <taxon>Acari</taxon>
        <taxon>Parasitiformes</taxon>
        <taxon>Ixodida</taxon>
        <taxon>Ixodoidea</taxon>
        <taxon>Ixodidae</taxon>
        <taxon>Amblyomminae</taxon>
        <taxon>Amblyomma</taxon>
    </lineage>
</organism>
<feature type="region of interest" description="Disordered" evidence="1">
    <location>
        <begin position="77"/>
        <end position="104"/>
    </location>
</feature>